<dbReference type="GO" id="GO:0030234">
    <property type="term" value="F:enzyme regulator activity"/>
    <property type="evidence" value="ECO:0007669"/>
    <property type="project" value="TreeGrafter"/>
</dbReference>
<dbReference type="GO" id="GO:0031241">
    <property type="term" value="C:periplasmic side of cell outer membrane"/>
    <property type="evidence" value="ECO:0007669"/>
    <property type="project" value="TreeGrafter"/>
</dbReference>
<gene>
    <name evidence="3" type="ORF">THMIRHAS_19420</name>
</gene>
<keyword evidence="1" id="KW-0472">Membrane</keyword>
<keyword evidence="4" id="KW-1185">Reference proteome</keyword>
<feature type="signal peptide" evidence="2">
    <location>
        <begin position="1"/>
        <end position="36"/>
    </location>
</feature>
<feature type="chain" id="PRO_5026288425" description="Penicillin-binding protein activator" evidence="2">
    <location>
        <begin position="37"/>
        <end position="554"/>
    </location>
</feature>
<dbReference type="Pfam" id="PF04348">
    <property type="entry name" value="LppC"/>
    <property type="match status" value="1"/>
</dbReference>
<dbReference type="InterPro" id="IPR028082">
    <property type="entry name" value="Peripla_BP_I"/>
</dbReference>
<dbReference type="CDD" id="cd06339">
    <property type="entry name" value="PBP1_YraM_LppC_lipoprotein-like"/>
    <property type="match status" value="1"/>
</dbReference>
<dbReference type="SUPFAM" id="SSF53822">
    <property type="entry name" value="Periplasmic binding protein-like I"/>
    <property type="match status" value="1"/>
</dbReference>
<evidence type="ECO:0000256" key="1">
    <source>
        <dbReference type="ARBA" id="ARBA00023136"/>
    </source>
</evidence>
<evidence type="ECO:0000313" key="3">
    <source>
        <dbReference type="EMBL" id="BBP46569.1"/>
    </source>
</evidence>
<organism evidence="3 4">
    <name type="scientific">Thiosulfatimonas sediminis</name>
    <dbReference type="NCBI Taxonomy" id="2675054"/>
    <lineage>
        <taxon>Bacteria</taxon>
        <taxon>Pseudomonadati</taxon>
        <taxon>Pseudomonadota</taxon>
        <taxon>Gammaproteobacteria</taxon>
        <taxon>Thiotrichales</taxon>
        <taxon>Piscirickettsiaceae</taxon>
        <taxon>Thiosulfatimonas</taxon>
    </lineage>
</organism>
<keyword evidence="2" id="KW-0732">Signal</keyword>
<evidence type="ECO:0008006" key="5">
    <source>
        <dbReference type="Google" id="ProtNLM"/>
    </source>
</evidence>
<protein>
    <recommendedName>
        <fullName evidence="5">Penicillin-binding protein activator</fullName>
    </recommendedName>
</protein>
<evidence type="ECO:0000256" key="2">
    <source>
        <dbReference type="SAM" id="SignalP"/>
    </source>
</evidence>
<dbReference type="Proteomes" id="UP000501726">
    <property type="component" value="Chromosome"/>
</dbReference>
<dbReference type="Gene3D" id="3.40.50.2300">
    <property type="match status" value="2"/>
</dbReference>
<accession>A0A6F8PWS2</accession>
<dbReference type="AlphaFoldDB" id="A0A6F8PWS2"/>
<evidence type="ECO:0000313" key="4">
    <source>
        <dbReference type="Proteomes" id="UP000501726"/>
    </source>
</evidence>
<sequence>MSNPANSSHPNALTLALTACLGLSLTLSGCSTPAPAPVEKKPPVVVPEEPKVVVTPIKPMPIMTAIDPEEERQKALAAQDWQTYLQFSDDLWQDAPEARKIQLETEIWQTLLPLDDTTLALLENSRDMRVDAWAHLVRVFRQQGLAFKQGLQNLNEFEQDAIYQAHLLPQLLAQLPSEKRISQIAVFLPLNSKFKPVAEQVQRGILKAFYQNSNLQNQLQIRFYDSSDESQVSSLYFQAKQDGADVVIGPLRKSAIEQLQGFDDPYIIALNEIGKATPFPQFSLKSSDKIGQMTDGFVQQQYQNIGIINSDSPEQSLQASLLINAWSNPPFHTQTQVTYSNEKPRLREAFDQLLNAEQSTERKNVLSRSIGEKLDFYPRVRQDLDAVVVFDSAQRLAVINPQKALYLLDIPIYGATSMSRQDLATLQNNRDLKQTIVLTQPLVLNPQTLNSAFEAFGWDALMLATNLGALQQGGCLSNTKTGQLSLIDNKVVQALVWAKFDDQGQLQAYQLPQATEKFATSSETESNMSDAEQDLQLLLRQEMLQNSQQQSITP</sequence>
<dbReference type="PANTHER" id="PTHR38038:SF1">
    <property type="entry name" value="PENICILLIN-BINDING PROTEIN ACTIVATOR LPOA"/>
    <property type="match status" value="1"/>
</dbReference>
<dbReference type="PANTHER" id="PTHR38038">
    <property type="entry name" value="PENICILLIN-BINDING PROTEIN ACTIVATOR LPOA"/>
    <property type="match status" value="1"/>
</dbReference>
<dbReference type="RefSeq" id="WP_173273332.1">
    <property type="nucleotide sequence ID" value="NZ_AP021889.1"/>
</dbReference>
<proteinExistence type="predicted"/>
<dbReference type="EMBL" id="AP021889">
    <property type="protein sequence ID" value="BBP46569.1"/>
    <property type="molecule type" value="Genomic_DNA"/>
</dbReference>
<dbReference type="InterPro" id="IPR007443">
    <property type="entry name" value="LpoA"/>
</dbReference>
<dbReference type="KEGG" id="tse:THMIRHAS_19420"/>
<name>A0A6F8PWS2_9GAMM</name>
<dbReference type="GO" id="GO:0009252">
    <property type="term" value="P:peptidoglycan biosynthetic process"/>
    <property type="evidence" value="ECO:0007669"/>
    <property type="project" value="TreeGrafter"/>
</dbReference>
<reference evidence="4" key="1">
    <citation type="submission" date="2019-11" db="EMBL/GenBank/DDBJ databases">
        <title>Isolation and characterization of two novel species in the genus Thiomicrorhabdus.</title>
        <authorList>
            <person name="Mochizuki J."/>
            <person name="Kojima H."/>
            <person name="Fukui M."/>
        </authorList>
    </citation>
    <scope>NUCLEOTIDE SEQUENCE [LARGE SCALE GENOMIC DNA]</scope>
    <source>
        <strain evidence="4">aks77</strain>
    </source>
</reference>